<dbReference type="Gene3D" id="1.25.40.10">
    <property type="entry name" value="Tetratricopeptide repeat domain"/>
    <property type="match status" value="3"/>
</dbReference>
<evidence type="ECO:0000313" key="2">
    <source>
        <dbReference type="EMBL" id="WUV45459.1"/>
    </source>
</evidence>
<dbReference type="Proteomes" id="UP001432062">
    <property type="component" value="Chromosome"/>
</dbReference>
<dbReference type="PANTHER" id="PTHR46082">
    <property type="entry name" value="ATP/GTP-BINDING PROTEIN-RELATED"/>
    <property type="match status" value="1"/>
</dbReference>
<feature type="domain" description="Orc1-like AAA ATPase" evidence="1">
    <location>
        <begin position="228"/>
        <end position="376"/>
    </location>
</feature>
<dbReference type="InterPro" id="IPR011990">
    <property type="entry name" value="TPR-like_helical_dom_sf"/>
</dbReference>
<evidence type="ECO:0000259" key="1">
    <source>
        <dbReference type="Pfam" id="PF13191"/>
    </source>
</evidence>
<dbReference type="Pfam" id="PF13191">
    <property type="entry name" value="AAA_16"/>
    <property type="match status" value="1"/>
</dbReference>
<reference evidence="2" key="1">
    <citation type="submission" date="2022-10" db="EMBL/GenBank/DDBJ databases">
        <title>The complete genomes of actinobacterial strains from the NBC collection.</title>
        <authorList>
            <person name="Joergensen T.S."/>
            <person name="Alvarez Arevalo M."/>
            <person name="Sterndorff E.B."/>
            <person name="Faurdal D."/>
            <person name="Vuksanovic O."/>
            <person name="Mourched A.-S."/>
            <person name="Charusanti P."/>
            <person name="Shaw S."/>
            <person name="Blin K."/>
            <person name="Weber T."/>
        </authorList>
    </citation>
    <scope>NUCLEOTIDE SEQUENCE</scope>
    <source>
        <strain evidence="2">NBC_01482</strain>
    </source>
</reference>
<dbReference type="Pfam" id="PF13424">
    <property type="entry name" value="TPR_12"/>
    <property type="match status" value="1"/>
</dbReference>
<dbReference type="SUPFAM" id="SSF48452">
    <property type="entry name" value="TPR-like"/>
    <property type="match status" value="2"/>
</dbReference>
<dbReference type="InterPro" id="IPR041664">
    <property type="entry name" value="AAA_16"/>
</dbReference>
<protein>
    <submittedName>
        <fullName evidence="2">Tetratricopeptide repeat protein</fullName>
    </submittedName>
</protein>
<dbReference type="EMBL" id="CP109441">
    <property type="protein sequence ID" value="WUV45459.1"/>
    <property type="molecule type" value="Genomic_DNA"/>
</dbReference>
<organism evidence="2 3">
    <name type="scientific">Nocardia vinacea</name>
    <dbReference type="NCBI Taxonomy" id="96468"/>
    <lineage>
        <taxon>Bacteria</taxon>
        <taxon>Bacillati</taxon>
        <taxon>Actinomycetota</taxon>
        <taxon>Actinomycetes</taxon>
        <taxon>Mycobacteriales</taxon>
        <taxon>Nocardiaceae</taxon>
        <taxon>Nocardia</taxon>
    </lineage>
</organism>
<proteinExistence type="predicted"/>
<gene>
    <name evidence="2" type="ORF">OG563_41220</name>
</gene>
<dbReference type="RefSeq" id="WP_329408809.1">
    <property type="nucleotide sequence ID" value="NZ_CP109441.1"/>
</dbReference>
<dbReference type="InterPro" id="IPR027417">
    <property type="entry name" value="P-loop_NTPase"/>
</dbReference>
<keyword evidence="3" id="KW-1185">Reference proteome</keyword>
<dbReference type="InterPro" id="IPR053137">
    <property type="entry name" value="NLR-like"/>
</dbReference>
<accession>A0ABZ1YQB5</accession>
<dbReference type="SUPFAM" id="SSF52540">
    <property type="entry name" value="P-loop containing nucleoside triphosphate hydrolases"/>
    <property type="match status" value="1"/>
</dbReference>
<dbReference type="Pfam" id="PF13374">
    <property type="entry name" value="TPR_10"/>
    <property type="match status" value="3"/>
</dbReference>
<dbReference type="PANTHER" id="PTHR46082:SF6">
    <property type="entry name" value="AAA+ ATPASE DOMAIN-CONTAINING PROTEIN-RELATED"/>
    <property type="match status" value="1"/>
</dbReference>
<evidence type="ECO:0000313" key="3">
    <source>
        <dbReference type="Proteomes" id="UP001432062"/>
    </source>
</evidence>
<sequence>MSALGGWESAGTSGGALLNPTTRELVSSVKAAFTAASEQQAALLISFIGHGVVTGDGNFFLLARDSPALPESDTALHLVQVLSEQMDRHPVDGLIVMIDACETQEGLTGASQRLTDRTALAAKRIELLVATGHDSAYDGCFTRTTLSVFEHGLPARGENLLPVDLLDPLNSGCPRQVPGHWGVAHGGDPGLWLVPNLARRDDAVRGRSTAGLVDQLTDGVVLTDSLRQRIFEVVGDTSSRLRMVIGPAGCGKSTLISLLIRPGLLGKAWFSPDYVAAAAFVSAATSLESLAVELSEQLHRRVDGFADAASIAATRGTDDSEVDVFESMVLEPLARIATRWQPINIVVDGLDQAESGTRDLILAALANLVESDDFEHVKLVVGIREGTGIEDQPLFARMHRVQIPPPTPEEIAKVVDSAHMAATRDLPDTAAIDWQRWITRLQGQTTVGGWLLARLLTELDSHDALQIRGSITVAGLVDKRIHQTLHTTDPTTSRPIPALLAVLAAAGSGPVLPVELLHAALAALGHTVTAGALRDSVVAVGMLVSRGNPGTSQELLGLAHEEFLHPTGTEADRLGTPPIDAHRAITTAFETVTGDRSADYARRSGVRHYLACGEPDTAIKLLATLVTPRAADNRDMWASWLPLINQTLGPDHRDTLTTRSNLAYWLGESGDIAGATAEFEQLLTDQLRILGPDHPDTLTTRSNLAHLRGKSGDIAGAITEYQPLLTDQLRILGPDHPDTLTTRSNLARLRAESGDIAGAITEYQPLLTDRLRVLGQDHPNTLLTRSSLARLRGESGDIAAAITEFEQLLTDRLRVLGPDHPDTLITRSSLAHLRGKGGDITAAITEFEQLLTDRLRVLGPDHPDTLLTRSNLAHLRGKGGDITAAITEFEQLLTDRLRVLGQDHPNTLLTRGNLARLRGGSRDIAGAITELEQLLTDVLRVLGPDHPNTLITRGNLAHFRGKGGDIAGAITELEQLLTDVLRVLGPDHPDTLTTRSNLAEWRRRMRERS</sequence>
<dbReference type="Gene3D" id="3.40.50.1460">
    <property type="match status" value="1"/>
</dbReference>
<name>A0ABZ1YQB5_9NOCA</name>